<keyword evidence="2" id="KW-1185">Reference proteome</keyword>
<evidence type="ECO:0000313" key="2">
    <source>
        <dbReference type="Proteomes" id="UP000828048"/>
    </source>
</evidence>
<sequence>MAAFDHVGNMYDIALKPRLLRSLIREHLPDEKHPFKGPLELSHVVSTVKTHRLLSESITGVEPADPKVVETWKAAVDAWVERVLSLASSNVPDKCWAGICLLGVTSQECSSERFLASHTGWLQKLQSHIQPPADSHFVKVASCASLSDLFTRMVRFPRIKKDATSQAVKLTQPVLKLLNEDSSEAVWEVAVCLLCTFTTFFPSSIHRCYDTAEAAVVSKIVSGKCSVKLMKELGHCLALLPKSRGDEESWSLMMQKILLRINVHLNDAFQGVEEESKGNEAMRVLVPPGKDPPPPLGGQVVGEASDERIKRSQQLQISSVSTLMHCSCTMLTSSYPVQVRVPIRPLVALVGRVLMVDGSSSQAMFPFMTAMQQESICSELPVLHMHSLELLSAIIKSARR</sequence>
<gene>
    <name evidence="1" type="ORF">Vadar_023703</name>
</gene>
<accession>A0ACB7YPI1</accession>
<dbReference type="Proteomes" id="UP000828048">
    <property type="component" value="Chromosome 11"/>
</dbReference>
<reference evidence="1 2" key="1">
    <citation type="journal article" date="2021" name="Hortic Res">
        <title>High-quality reference genome and annotation aids understanding of berry development for evergreen blueberry (Vaccinium darrowii).</title>
        <authorList>
            <person name="Yu J."/>
            <person name="Hulse-Kemp A.M."/>
            <person name="Babiker E."/>
            <person name="Staton M."/>
        </authorList>
    </citation>
    <scope>NUCLEOTIDE SEQUENCE [LARGE SCALE GENOMIC DNA]</scope>
    <source>
        <strain evidence="2">cv. NJ 8807/NJ 8810</strain>
        <tissue evidence="1">Young leaf</tissue>
    </source>
</reference>
<name>A0ACB7YPI1_9ERIC</name>
<dbReference type="EMBL" id="CM037161">
    <property type="protein sequence ID" value="KAH7855323.1"/>
    <property type="molecule type" value="Genomic_DNA"/>
</dbReference>
<evidence type="ECO:0000313" key="1">
    <source>
        <dbReference type="EMBL" id="KAH7855323.1"/>
    </source>
</evidence>
<comment type="caution">
    <text evidence="1">The sequence shown here is derived from an EMBL/GenBank/DDBJ whole genome shotgun (WGS) entry which is preliminary data.</text>
</comment>
<organism evidence="1 2">
    <name type="scientific">Vaccinium darrowii</name>
    <dbReference type="NCBI Taxonomy" id="229202"/>
    <lineage>
        <taxon>Eukaryota</taxon>
        <taxon>Viridiplantae</taxon>
        <taxon>Streptophyta</taxon>
        <taxon>Embryophyta</taxon>
        <taxon>Tracheophyta</taxon>
        <taxon>Spermatophyta</taxon>
        <taxon>Magnoliopsida</taxon>
        <taxon>eudicotyledons</taxon>
        <taxon>Gunneridae</taxon>
        <taxon>Pentapetalae</taxon>
        <taxon>asterids</taxon>
        <taxon>Ericales</taxon>
        <taxon>Ericaceae</taxon>
        <taxon>Vaccinioideae</taxon>
        <taxon>Vaccinieae</taxon>
        <taxon>Vaccinium</taxon>
    </lineage>
</organism>
<proteinExistence type="predicted"/>
<protein>
    <submittedName>
        <fullName evidence="1">Uncharacterized protein</fullName>
    </submittedName>
</protein>